<feature type="coiled-coil region" evidence="6">
    <location>
        <begin position="79"/>
        <end position="109"/>
    </location>
</feature>
<keyword evidence="3 5" id="KW-0863">Zinc-finger</keyword>
<keyword evidence="1" id="KW-0479">Metal-binding</keyword>
<protein>
    <submittedName>
        <fullName evidence="9">Zinc finger protein 436</fullName>
    </submittedName>
</protein>
<evidence type="ECO:0000313" key="10">
    <source>
        <dbReference type="Proteomes" id="UP000440578"/>
    </source>
</evidence>
<feature type="compositionally biased region" description="Basic and acidic residues" evidence="7">
    <location>
        <begin position="1"/>
        <end position="12"/>
    </location>
</feature>
<dbReference type="GO" id="GO:0008270">
    <property type="term" value="F:zinc ion binding"/>
    <property type="evidence" value="ECO:0007669"/>
    <property type="project" value="UniProtKB-KW"/>
</dbReference>
<dbReference type="PANTHER" id="PTHR24379:SF121">
    <property type="entry name" value="C2H2-TYPE DOMAIN-CONTAINING PROTEIN"/>
    <property type="match status" value="1"/>
</dbReference>
<evidence type="ECO:0000256" key="4">
    <source>
        <dbReference type="ARBA" id="ARBA00022833"/>
    </source>
</evidence>
<reference evidence="9 10" key="1">
    <citation type="submission" date="2019-07" db="EMBL/GenBank/DDBJ databases">
        <title>Draft genome assembly of a fouling barnacle, Amphibalanus amphitrite (Darwin, 1854): The first reference genome for Thecostraca.</title>
        <authorList>
            <person name="Kim W."/>
        </authorList>
    </citation>
    <scope>NUCLEOTIDE SEQUENCE [LARGE SCALE GENOMIC DNA]</scope>
    <source>
        <strain evidence="9">SNU_AA5</strain>
        <tissue evidence="9">Soma without cirri and trophi</tissue>
    </source>
</reference>
<dbReference type="PROSITE" id="PS50157">
    <property type="entry name" value="ZINC_FINGER_C2H2_2"/>
    <property type="match status" value="4"/>
</dbReference>
<feature type="domain" description="C2H2-type" evidence="8">
    <location>
        <begin position="256"/>
        <end position="283"/>
    </location>
</feature>
<gene>
    <name evidence="9" type="primary">ZNF436</name>
    <name evidence="9" type="ORF">FJT64_023283</name>
</gene>
<sequence>MPALKCSDHISPDVKPALVMSATSPLSAKTPVQRRPGRMEPADIGEGQRPSLSEAPAYGRDDLTALHNTAEGDFQGLLIVKEEIKAEIMEEIKEEIEEVVKEEIQEEIDEDIESERKEEVCSPEAELPFLPWTPDEDPLSVSALQSLVKEENLRCQLPSSSEDFIGFTEVDRDKTSKPIPKGSELLVYYGDDSARELTVHSETSGESVTPSPAGPSSSGIGGSLRCPHCDYHCSEQLCLDRHLKTRHGDGVRNGRFKCKHCPYSTNNYRHIIQHKKFHTGERPFGCAYCAKRFGNRSKLIRHMRIHTGERPYGCSFCPLRFCDQSTLTRHTRTHTGERPYGCPSCSARFTRQSDLNKHVLTHAGGRRYDCFICQARDYERLRLSEHVFTRHVHGSE</sequence>
<dbReference type="PROSITE" id="PS00028">
    <property type="entry name" value="ZINC_FINGER_C2H2_1"/>
    <property type="match status" value="4"/>
</dbReference>
<feature type="domain" description="C2H2-type" evidence="8">
    <location>
        <begin position="312"/>
        <end position="339"/>
    </location>
</feature>
<dbReference type="EMBL" id="VIIS01000788">
    <property type="protein sequence ID" value="KAF0305016.1"/>
    <property type="molecule type" value="Genomic_DNA"/>
</dbReference>
<organism evidence="9 10">
    <name type="scientific">Amphibalanus amphitrite</name>
    <name type="common">Striped barnacle</name>
    <name type="synonym">Balanus amphitrite</name>
    <dbReference type="NCBI Taxonomy" id="1232801"/>
    <lineage>
        <taxon>Eukaryota</taxon>
        <taxon>Metazoa</taxon>
        <taxon>Ecdysozoa</taxon>
        <taxon>Arthropoda</taxon>
        <taxon>Crustacea</taxon>
        <taxon>Multicrustacea</taxon>
        <taxon>Cirripedia</taxon>
        <taxon>Thoracica</taxon>
        <taxon>Thoracicalcarea</taxon>
        <taxon>Balanomorpha</taxon>
        <taxon>Balanoidea</taxon>
        <taxon>Balanidae</taxon>
        <taxon>Amphibalaninae</taxon>
        <taxon>Amphibalanus</taxon>
    </lineage>
</organism>
<evidence type="ECO:0000256" key="2">
    <source>
        <dbReference type="ARBA" id="ARBA00022737"/>
    </source>
</evidence>
<keyword evidence="4" id="KW-0862">Zinc</keyword>
<feature type="domain" description="C2H2-type" evidence="8">
    <location>
        <begin position="284"/>
        <end position="311"/>
    </location>
</feature>
<feature type="region of interest" description="Disordered" evidence="7">
    <location>
        <begin position="1"/>
        <end position="60"/>
    </location>
</feature>
<comment type="caution">
    <text evidence="9">The sequence shown here is derived from an EMBL/GenBank/DDBJ whole genome shotgun (WGS) entry which is preliminary data.</text>
</comment>
<dbReference type="FunFam" id="3.30.160.60:FF:000417">
    <property type="entry name" value="Zinc finger protein"/>
    <property type="match status" value="1"/>
</dbReference>
<evidence type="ECO:0000256" key="7">
    <source>
        <dbReference type="SAM" id="MobiDB-lite"/>
    </source>
</evidence>
<feature type="compositionally biased region" description="Polar residues" evidence="7">
    <location>
        <begin position="200"/>
        <end position="209"/>
    </location>
</feature>
<dbReference type="InterPro" id="IPR013087">
    <property type="entry name" value="Znf_C2H2_type"/>
</dbReference>
<dbReference type="Proteomes" id="UP000440578">
    <property type="component" value="Unassembled WGS sequence"/>
</dbReference>
<dbReference type="PANTHER" id="PTHR24379">
    <property type="entry name" value="KRAB AND ZINC FINGER DOMAIN-CONTAINING"/>
    <property type="match status" value="1"/>
</dbReference>
<keyword evidence="10" id="KW-1185">Reference proteome</keyword>
<dbReference type="GO" id="GO:0006355">
    <property type="term" value="P:regulation of DNA-templated transcription"/>
    <property type="evidence" value="ECO:0007669"/>
    <property type="project" value="UniProtKB-ARBA"/>
</dbReference>
<accession>A0A6A4WCE8</accession>
<evidence type="ECO:0000256" key="3">
    <source>
        <dbReference type="ARBA" id="ARBA00022771"/>
    </source>
</evidence>
<feature type="region of interest" description="Disordered" evidence="7">
    <location>
        <begin position="198"/>
        <end position="219"/>
    </location>
</feature>
<evidence type="ECO:0000313" key="9">
    <source>
        <dbReference type="EMBL" id="KAF0305016.1"/>
    </source>
</evidence>
<dbReference type="AlphaFoldDB" id="A0A6A4WCE8"/>
<dbReference type="Pfam" id="PF00096">
    <property type="entry name" value="zf-C2H2"/>
    <property type="match status" value="3"/>
</dbReference>
<feature type="domain" description="C2H2-type" evidence="8">
    <location>
        <begin position="340"/>
        <end position="367"/>
    </location>
</feature>
<dbReference type="SUPFAM" id="SSF57667">
    <property type="entry name" value="beta-beta-alpha zinc fingers"/>
    <property type="match status" value="3"/>
</dbReference>
<name>A0A6A4WCE8_AMPAM</name>
<evidence type="ECO:0000256" key="5">
    <source>
        <dbReference type="PROSITE-ProRule" id="PRU00042"/>
    </source>
</evidence>
<dbReference type="InterPro" id="IPR036236">
    <property type="entry name" value="Znf_C2H2_sf"/>
</dbReference>
<evidence type="ECO:0000259" key="8">
    <source>
        <dbReference type="PROSITE" id="PS50157"/>
    </source>
</evidence>
<dbReference type="OrthoDB" id="6077919at2759"/>
<dbReference type="FunFam" id="3.30.160.60:FF:000839">
    <property type="entry name" value="Zinc finger protein 691"/>
    <property type="match status" value="1"/>
</dbReference>
<proteinExistence type="predicted"/>
<keyword evidence="2" id="KW-0677">Repeat</keyword>
<dbReference type="FunFam" id="3.30.160.60:FF:002343">
    <property type="entry name" value="Zinc finger protein 33A"/>
    <property type="match status" value="1"/>
</dbReference>
<evidence type="ECO:0000256" key="6">
    <source>
        <dbReference type="SAM" id="Coils"/>
    </source>
</evidence>
<evidence type="ECO:0000256" key="1">
    <source>
        <dbReference type="ARBA" id="ARBA00022723"/>
    </source>
</evidence>
<dbReference type="SMART" id="SM00355">
    <property type="entry name" value="ZnF_C2H2"/>
    <property type="match status" value="6"/>
</dbReference>
<dbReference type="Gene3D" id="3.30.160.60">
    <property type="entry name" value="Classic Zinc Finger"/>
    <property type="match status" value="4"/>
</dbReference>
<keyword evidence="6" id="KW-0175">Coiled coil</keyword>